<dbReference type="Proteomes" id="UP001335100">
    <property type="component" value="Unassembled WGS sequence"/>
</dbReference>
<proteinExistence type="predicted"/>
<evidence type="ECO:0000313" key="2">
    <source>
        <dbReference type="Proteomes" id="UP001335100"/>
    </source>
</evidence>
<sequence length="109" mass="12766">MHTNTYPERLSLIIKIGVLYAHERVLDKIELDFSTAIPPYTGSAETPLNLFDRDSEWEIALWELAGSDHLHNYRPKHQPILEELGLLRKYKSLMNELELSYVDDDFMPH</sequence>
<dbReference type="EMBL" id="JAZDQJ010000027">
    <property type="protein sequence ID" value="MEE1935618.1"/>
    <property type="molecule type" value="Genomic_DNA"/>
</dbReference>
<accession>A0ABU7HVQ9</accession>
<dbReference type="RefSeq" id="WP_330076351.1">
    <property type="nucleotide sequence ID" value="NZ_JAZDQJ010000027.1"/>
</dbReference>
<name>A0ABU7HVQ9_9PSED</name>
<keyword evidence="2" id="KW-1185">Reference proteome</keyword>
<gene>
    <name evidence="1" type="ORF">V0R50_20485</name>
</gene>
<evidence type="ECO:0000313" key="1">
    <source>
        <dbReference type="EMBL" id="MEE1935618.1"/>
    </source>
</evidence>
<protein>
    <submittedName>
        <fullName evidence="1">Uncharacterized protein</fullName>
    </submittedName>
</protein>
<comment type="caution">
    <text evidence="1">The sequence shown here is derived from an EMBL/GenBank/DDBJ whole genome shotgun (WGS) entry which is preliminary data.</text>
</comment>
<reference evidence="1 2" key="1">
    <citation type="submission" date="2024-01" db="EMBL/GenBank/DDBJ databases">
        <title>Unpublished Manusciprt.</title>
        <authorList>
            <person name="Duman M."/>
            <person name="Valdes E.G."/>
            <person name="Ajmi N."/>
            <person name="Altun S."/>
            <person name="Saticioglu I.B."/>
        </authorList>
    </citation>
    <scope>NUCLEOTIDE SEQUENCE [LARGE SCALE GENOMIC DNA]</scope>
    <source>
        <strain evidence="1 2">148P</strain>
    </source>
</reference>
<organism evidence="1 2">
    <name type="scientific">Pseudomonas ulcerans</name>
    <dbReference type="NCBI Taxonomy" id="3115852"/>
    <lineage>
        <taxon>Bacteria</taxon>
        <taxon>Pseudomonadati</taxon>
        <taxon>Pseudomonadota</taxon>
        <taxon>Gammaproteobacteria</taxon>
        <taxon>Pseudomonadales</taxon>
        <taxon>Pseudomonadaceae</taxon>
        <taxon>Pseudomonas</taxon>
    </lineage>
</organism>